<feature type="domain" description="CobE/GbiG C-terminal" evidence="1">
    <location>
        <begin position="55"/>
        <end position="168"/>
    </location>
</feature>
<dbReference type="Gene3D" id="3.30.420.180">
    <property type="entry name" value="CobE/GbiG C-terminal domain"/>
    <property type="match status" value="1"/>
</dbReference>
<evidence type="ECO:0000313" key="2">
    <source>
        <dbReference type="EMBL" id="MFK4441601.1"/>
    </source>
</evidence>
<dbReference type="EC" id="3.7.1.12" evidence="2"/>
<accession>A0ABW8MFS4</accession>
<keyword evidence="2" id="KW-0378">Hydrolase</keyword>
<keyword evidence="3" id="KW-1185">Reference proteome</keyword>
<dbReference type="InterPro" id="IPR052553">
    <property type="entry name" value="CbiG_hydrolase"/>
</dbReference>
<name>A0ABW8MFS4_9BURK</name>
<dbReference type="Proteomes" id="UP001620514">
    <property type="component" value="Unassembled WGS sequence"/>
</dbReference>
<evidence type="ECO:0000259" key="1">
    <source>
        <dbReference type="Pfam" id="PF01890"/>
    </source>
</evidence>
<dbReference type="Pfam" id="PF01890">
    <property type="entry name" value="CbiG_C"/>
    <property type="match status" value="1"/>
</dbReference>
<dbReference type="InterPro" id="IPR036518">
    <property type="entry name" value="CobE/GbiG_C_sf"/>
</dbReference>
<reference evidence="2 3" key="1">
    <citation type="submission" date="2024-11" db="EMBL/GenBank/DDBJ databases">
        <title>Using genomics to understand microbial adaptation to soil warming.</title>
        <authorList>
            <person name="Deangelis K.M. PhD."/>
        </authorList>
    </citation>
    <scope>NUCLEOTIDE SEQUENCE [LARGE SCALE GENOMIC DNA]</scope>
    <source>
        <strain evidence="2 3">GAS97</strain>
    </source>
</reference>
<dbReference type="EMBL" id="JBIYDN010000004">
    <property type="protein sequence ID" value="MFK4441601.1"/>
    <property type="molecule type" value="Genomic_DNA"/>
</dbReference>
<evidence type="ECO:0000313" key="3">
    <source>
        <dbReference type="Proteomes" id="UP001620514"/>
    </source>
</evidence>
<organism evidence="2 3">
    <name type="scientific">Caballeronia udeis</name>
    <dbReference type="NCBI Taxonomy" id="1232866"/>
    <lineage>
        <taxon>Bacteria</taxon>
        <taxon>Pseudomonadati</taxon>
        <taxon>Pseudomonadota</taxon>
        <taxon>Betaproteobacteria</taxon>
        <taxon>Burkholderiales</taxon>
        <taxon>Burkholderiaceae</taxon>
        <taxon>Caballeronia</taxon>
    </lineage>
</organism>
<dbReference type="GO" id="GO:0043779">
    <property type="term" value="F:cobalt-precorrin-5A acetaldehyde-lyase activity"/>
    <property type="evidence" value="ECO:0007669"/>
    <property type="project" value="UniProtKB-EC"/>
</dbReference>
<gene>
    <name evidence="2" type="ORF">ABH943_001616</name>
</gene>
<dbReference type="PANTHER" id="PTHR37477:SF1">
    <property type="entry name" value="COBALT-PRECORRIN-5A HYDROLASE"/>
    <property type="match status" value="1"/>
</dbReference>
<dbReference type="InterPro" id="IPR002750">
    <property type="entry name" value="CobE/GbiG_C"/>
</dbReference>
<dbReference type="PANTHER" id="PTHR37477">
    <property type="entry name" value="COBALT-PRECORRIN-5A HYDROLASE"/>
    <property type="match status" value="1"/>
</dbReference>
<comment type="caution">
    <text evidence="2">The sequence shown here is derived from an EMBL/GenBank/DDBJ whole genome shotgun (WGS) entry which is preliminary data.</text>
</comment>
<protein>
    <submittedName>
        <fullName evidence="2">Cobalt-precorrin 5A hydrolase</fullName>
        <ecNumber evidence="2">3.7.1.12</ecNumber>
    </submittedName>
</protein>
<sequence length="181" mass="19233">MKDVVLIPVLHESNFSAPALNVGVPPALACPTALPQVRWRVSGLRKQRTIVSTWVIGIGCRRGVSVEQIHAAVLAALGTRPLASTRALASIDSKKDETALLEFAARHGLPLQFFSKQNIAQVETSASERVQALLGIDGVCEPCALLASRNGRIIVPKTVAGGVTVAIAEDDPKQQADNERT</sequence>
<proteinExistence type="predicted"/>
<dbReference type="SUPFAM" id="SSF159664">
    <property type="entry name" value="CobE/GbiG C-terminal domain-like"/>
    <property type="match status" value="1"/>
</dbReference>